<keyword evidence="3" id="KW-1185">Reference proteome</keyword>
<evidence type="ECO:0000259" key="1">
    <source>
        <dbReference type="Pfam" id="PF00588"/>
    </source>
</evidence>
<dbReference type="GO" id="GO:0006396">
    <property type="term" value="P:RNA processing"/>
    <property type="evidence" value="ECO:0007669"/>
    <property type="project" value="InterPro"/>
</dbReference>
<dbReference type="InterPro" id="IPR029064">
    <property type="entry name" value="Ribosomal_eL30-like_sf"/>
</dbReference>
<evidence type="ECO:0000313" key="3">
    <source>
        <dbReference type="Proteomes" id="UP000282597"/>
    </source>
</evidence>
<dbReference type="InterPro" id="IPR029026">
    <property type="entry name" value="tRNA_m1G_MTases_N"/>
</dbReference>
<name>A0A2Z6EVB7_9BURK</name>
<dbReference type="SUPFAM" id="SSF55315">
    <property type="entry name" value="L30e-like"/>
    <property type="match status" value="1"/>
</dbReference>
<dbReference type="Proteomes" id="UP000282597">
    <property type="component" value="Chromosome"/>
</dbReference>
<dbReference type="InterPro" id="IPR029028">
    <property type="entry name" value="Alpha/beta_knot_MTases"/>
</dbReference>
<protein>
    <submittedName>
        <fullName evidence="2">RNA methyltransferase, TrmH family</fullName>
    </submittedName>
</protein>
<dbReference type="RefSeq" id="WP_045362673.1">
    <property type="nucleotide sequence ID" value="NZ_AP018150.1"/>
</dbReference>
<gene>
    <name evidence="2" type="ORF">MCB1EB_0864</name>
</gene>
<keyword evidence="2" id="KW-0808">Transferase</keyword>
<dbReference type="GO" id="GO:0032259">
    <property type="term" value="P:methylation"/>
    <property type="evidence" value="ECO:0007669"/>
    <property type="project" value="UniProtKB-KW"/>
</dbReference>
<dbReference type="Gene3D" id="3.40.1280.10">
    <property type="match status" value="1"/>
</dbReference>
<organism evidence="2 3">
    <name type="scientific">Mycoavidus cysteinexigens</name>
    <dbReference type="NCBI Taxonomy" id="1553431"/>
    <lineage>
        <taxon>Bacteria</taxon>
        <taxon>Pseudomonadati</taxon>
        <taxon>Pseudomonadota</taxon>
        <taxon>Betaproteobacteria</taxon>
        <taxon>Burkholderiales</taxon>
        <taxon>Burkholderiaceae</taxon>
        <taxon>Mycoavidus</taxon>
    </lineage>
</organism>
<accession>A0A2Z6EVB7</accession>
<dbReference type="PANTHER" id="PTHR43191:SF2">
    <property type="entry name" value="RRNA METHYLTRANSFERASE 3, MITOCHONDRIAL"/>
    <property type="match status" value="1"/>
</dbReference>
<reference evidence="2 3" key="1">
    <citation type="journal article" date="2018" name="Microbes Environ.">
        <title>Comparative Genomic Insights into Endofungal Lifestyles of Two Bacterial Endosymbionts, Mycoavidus cysteinexigens and Burkholderia rhizoxinica.</title>
        <authorList>
            <person name="Sharmin D."/>
            <person name="Guo Y."/>
            <person name="Nishizawa T."/>
            <person name="Ohshima S."/>
            <person name="Sato Y."/>
            <person name="Takashima Y."/>
            <person name="Narisawa K."/>
            <person name="Ohta H."/>
        </authorList>
    </citation>
    <scope>NUCLEOTIDE SEQUENCE [LARGE SCALE GENOMIC DNA]</scope>
    <source>
        <strain evidence="2 3">B1-EB</strain>
    </source>
</reference>
<dbReference type="GO" id="GO:0003723">
    <property type="term" value="F:RNA binding"/>
    <property type="evidence" value="ECO:0007669"/>
    <property type="project" value="InterPro"/>
</dbReference>
<dbReference type="KEGG" id="mcys:MCB1EB_0864"/>
<dbReference type="SUPFAM" id="SSF75217">
    <property type="entry name" value="alpha/beta knot"/>
    <property type="match status" value="1"/>
</dbReference>
<dbReference type="PANTHER" id="PTHR43191">
    <property type="entry name" value="RRNA METHYLTRANSFERASE 3"/>
    <property type="match status" value="1"/>
</dbReference>
<dbReference type="Gene3D" id="3.30.1330.30">
    <property type="match status" value="1"/>
</dbReference>
<dbReference type="AlphaFoldDB" id="A0A2Z6EVB7"/>
<dbReference type="EMBL" id="AP018150">
    <property type="protein sequence ID" value="BBE09025.1"/>
    <property type="molecule type" value="Genomic_DNA"/>
</dbReference>
<sequence>MKTITARDNPFFKRLKQLAGTVRRDRRAGQALAEGLHLASTYLDTLGQPRACIIAESALSEHKMQHPLQPIMARIEPSRMVVLTDPLFAQLSTLARAAQCGNVIFLIDIPAPELPLQITHDCLILDGVQDAGNVGSILRSAAAAGVRSVFCAPGTACAWSPKVLRAGMGAHFFLHIFTEIEIEKLVPHFAIPLIVTDSHSTASIYEQDLTKPCAWIWGNEGAGVSTVWREHATDCVTIPQAGGMESINVAAAAAVCLFEQRRQRTA</sequence>
<dbReference type="GO" id="GO:0008173">
    <property type="term" value="F:RNA methyltransferase activity"/>
    <property type="evidence" value="ECO:0007669"/>
    <property type="project" value="InterPro"/>
</dbReference>
<proteinExistence type="predicted"/>
<dbReference type="Pfam" id="PF00588">
    <property type="entry name" value="SpoU_methylase"/>
    <property type="match status" value="1"/>
</dbReference>
<feature type="domain" description="tRNA/rRNA methyltransferase SpoU type" evidence="1">
    <location>
        <begin position="123"/>
        <end position="258"/>
    </location>
</feature>
<dbReference type="InterPro" id="IPR051259">
    <property type="entry name" value="rRNA_Methyltransferase"/>
</dbReference>
<dbReference type="InterPro" id="IPR001537">
    <property type="entry name" value="SpoU_MeTrfase"/>
</dbReference>
<keyword evidence="2" id="KW-0489">Methyltransferase</keyword>
<evidence type="ECO:0000313" key="2">
    <source>
        <dbReference type="EMBL" id="BBE09025.1"/>
    </source>
</evidence>
<dbReference type="CDD" id="cd18095">
    <property type="entry name" value="SpoU-like_rRNA-MTase"/>
    <property type="match status" value="1"/>
</dbReference>